<proteinExistence type="predicted"/>
<dbReference type="AlphaFoldDB" id="A0A5A8CZ38"/>
<keyword evidence="2" id="KW-1133">Transmembrane helix</keyword>
<feature type="transmembrane region" description="Helical" evidence="2">
    <location>
        <begin position="570"/>
        <end position="591"/>
    </location>
</feature>
<feature type="transmembrane region" description="Helical" evidence="2">
    <location>
        <begin position="305"/>
        <end position="330"/>
    </location>
</feature>
<protein>
    <submittedName>
        <fullName evidence="3">Uncharacterized protein</fullName>
    </submittedName>
</protein>
<accession>A0A5A8CZ38</accession>
<gene>
    <name evidence="3" type="ORF">FNF28_06282</name>
</gene>
<evidence type="ECO:0000256" key="2">
    <source>
        <dbReference type="SAM" id="Phobius"/>
    </source>
</evidence>
<reference evidence="3 4" key="1">
    <citation type="submission" date="2019-07" db="EMBL/GenBank/DDBJ databases">
        <title>Genomes of Cafeteria roenbergensis.</title>
        <authorList>
            <person name="Fischer M.G."/>
            <person name="Hackl T."/>
            <person name="Roman M."/>
        </authorList>
    </citation>
    <scope>NUCLEOTIDE SEQUENCE [LARGE SCALE GENOMIC DNA]</scope>
    <source>
        <strain evidence="3 4">RCC970-E3</strain>
    </source>
</reference>
<sequence length="599" mass="64284">MVSLVMGWAASMHGAFTYGTAARGLPWRRSISAAAFHFVVTVVQATLWWRFTDGEALPWPGWLLFAVGGGAARAALRVWTVVLDETEDYQHVEDPALVAQRPAQKVAFRFFYAFVFLWQVLVPLLVFVPAGAAYRKRSSNARALLQAELAMQAHERQALTGGSEDERPPPGKGDQPDEASSSCLQQGAPPYPPAAGCCERLCRRTGPLWPPGFMTVVGLATALSSVFLPLVQFELGVRAAVALGSVLMAIVYGGAVLFDSLRREAPRRRLDGGTLLGATIFIETITGGGSAALQFVLSTREVSGALFVFVLCCYMGMATGLVAVWERVAVATAARETEQQPLVFVIELAVSVFTVLPFVLSQRLDNWEFWLSVGVKMAGIILIDTRLASDVIVWLRSGRTLVRYPTSRQGVVLAMRAERGLLAEQLGVTVCAAALMAEEVALQTGIVSRPVLTIAAPGEDRDSWAAALASLAAFLLLATVAVPISEAIVARKLARSRVRKALLGVYGLVVMHKEALRRVRRVPALAARAKALDELSPATAAAARAGEGAEPEASVALQPRREHFAMRLRADLSLMAAFAVVSAVSGAYFTAAKQRFGVS</sequence>
<feature type="transmembrane region" description="Helical" evidence="2">
    <location>
        <begin position="110"/>
        <end position="134"/>
    </location>
</feature>
<evidence type="ECO:0000256" key="1">
    <source>
        <dbReference type="SAM" id="MobiDB-lite"/>
    </source>
</evidence>
<feature type="region of interest" description="Disordered" evidence="1">
    <location>
        <begin position="156"/>
        <end position="187"/>
    </location>
</feature>
<feature type="transmembrane region" description="Helical" evidence="2">
    <location>
        <begin position="273"/>
        <end position="293"/>
    </location>
</feature>
<keyword evidence="2" id="KW-0472">Membrane</keyword>
<feature type="transmembrane region" description="Helical" evidence="2">
    <location>
        <begin position="239"/>
        <end position="261"/>
    </location>
</feature>
<evidence type="ECO:0000313" key="4">
    <source>
        <dbReference type="Proteomes" id="UP000324907"/>
    </source>
</evidence>
<feature type="transmembrane region" description="Helical" evidence="2">
    <location>
        <begin position="464"/>
        <end position="490"/>
    </location>
</feature>
<keyword evidence="2" id="KW-0812">Transmembrane</keyword>
<evidence type="ECO:0000313" key="3">
    <source>
        <dbReference type="EMBL" id="KAA0158306.1"/>
    </source>
</evidence>
<organism evidence="3 4">
    <name type="scientific">Cafeteria roenbergensis</name>
    <name type="common">Marine flagellate</name>
    <dbReference type="NCBI Taxonomy" id="33653"/>
    <lineage>
        <taxon>Eukaryota</taxon>
        <taxon>Sar</taxon>
        <taxon>Stramenopiles</taxon>
        <taxon>Bigyra</taxon>
        <taxon>Opalozoa</taxon>
        <taxon>Bicosoecida</taxon>
        <taxon>Cafeteriaceae</taxon>
        <taxon>Cafeteria</taxon>
    </lineage>
</organism>
<feature type="transmembrane region" description="Helical" evidence="2">
    <location>
        <begin position="342"/>
        <end position="360"/>
    </location>
</feature>
<feature type="transmembrane region" description="Helical" evidence="2">
    <location>
        <begin position="31"/>
        <end position="49"/>
    </location>
</feature>
<feature type="transmembrane region" description="Helical" evidence="2">
    <location>
        <begin position="213"/>
        <end position="233"/>
    </location>
</feature>
<comment type="caution">
    <text evidence="3">The sequence shown here is derived from an EMBL/GenBank/DDBJ whole genome shotgun (WGS) entry which is preliminary data.</text>
</comment>
<dbReference type="Proteomes" id="UP000324907">
    <property type="component" value="Unassembled WGS sequence"/>
</dbReference>
<name>A0A5A8CZ38_CAFRO</name>
<dbReference type="EMBL" id="VLTL01000152">
    <property type="protein sequence ID" value="KAA0158306.1"/>
    <property type="molecule type" value="Genomic_DNA"/>
</dbReference>